<sequence>MSTGLQNNCRAVNSFRRITQLVSSLVPTTNNSVFHMVINYLISPPPELLQADSAAAGRSAWWHIARRQPEIRRIRLFNHIAFLERLAQPFILTYPFDAAF</sequence>
<reference evidence="1 2" key="1">
    <citation type="journal article" date="2015" name="Genome Biol.">
        <title>Comparative genomics of Steinernema reveals deeply conserved gene regulatory networks.</title>
        <authorList>
            <person name="Dillman A.R."/>
            <person name="Macchietto M."/>
            <person name="Porter C.F."/>
            <person name="Rogers A."/>
            <person name="Williams B."/>
            <person name="Antoshechkin I."/>
            <person name="Lee M.M."/>
            <person name="Goodwin Z."/>
            <person name="Lu X."/>
            <person name="Lewis E.E."/>
            <person name="Goodrich-Blair H."/>
            <person name="Stock S.P."/>
            <person name="Adams B.J."/>
            <person name="Sternberg P.W."/>
            <person name="Mortazavi A."/>
        </authorList>
    </citation>
    <scope>NUCLEOTIDE SEQUENCE [LARGE SCALE GENOMIC DNA]</scope>
    <source>
        <strain evidence="1 2">ALL</strain>
    </source>
</reference>
<dbReference type="EMBL" id="AZBU02000001">
    <property type="protein sequence ID" value="TMS38482.1"/>
    <property type="molecule type" value="Genomic_DNA"/>
</dbReference>
<accession>A0A4U8UYH3</accession>
<keyword evidence="2" id="KW-1185">Reference proteome</keyword>
<dbReference type="Proteomes" id="UP000298663">
    <property type="component" value="Unassembled WGS sequence"/>
</dbReference>
<proteinExistence type="predicted"/>
<evidence type="ECO:0000313" key="2">
    <source>
        <dbReference type="Proteomes" id="UP000298663"/>
    </source>
</evidence>
<protein>
    <submittedName>
        <fullName evidence="1">Uncharacterized protein</fullName>
    </submittedName>
</protein>
<name>A0A4U8UYH3_STECR</name>
<comment type="caution">
    <text evidence="1">The sequence shown here is derived from an EMBL/GenBank/DDBJ whole genome shotgun (WGS) entry which is preliminary data.</text>
</comment>
<evidence type="ECO:0000313" key="1">
    <source>
        <dbReference type="EMBL" id="TMS38482.1"/>
    </source>
</evidence>
<gene>
    <name evidence="1" type="ORF">L596_005201</name>
</gene>
<reference evidence="1 2" key="2">
    <citation type="journal article" date="2019" name="G3 (Bethesda)">
        <title>Hybrid Assembly of the Genome of the Entomopathogenic Nematode Steinernema carpocapsae Identifies the X-Chromosome.</title>
        <authorList>
            <person name="Serra L."/>
            <person name="Macchietto M."/>
            <person name="Macias-Munoz A."/>
            <person name="McGill C.J."/>
            <person name="Rodriguez I.M."/>
            <person name="Rodriguez B."/>
            <person name="Murad R."/>
            <person name="Mortazavi A."/>
        </authorList>
    </citation>
    <scope>NUCLEOTIDE SEQUENCE [LARGE SCALE GENOMIC DNA]</scope>
    <source>
        <strain evidence="1 2">ALL</strain>
    </source>
</reference>
<organism evidence="1 2">
    <name type="scientific">Steinernema carpocapsae</name>
    <name type="common">Entomopathogenic nematode</name>
    <dbReference type="NCBI Taxonomy" id="34508"/>
    <lineage>
        <taxon>Eukaryota</taxon>
        <taxon>Metazoa</taxon>
        <taxon>Ecdysozoa</taxon>
        <taxon>Nematoda</taxon>
        <taxon>Chromadorea</taxon>
        <taxon>Rhabditida</taxon>
        <taxon>Tylenchina</taxon>
        <taxon>Panagrolaimomorpha</taxon>
        <taxon>Strongyloidoidea</taxon>
        <taxon>Steinernematidae</taxon>
        <taxon>Steinernema</taxon>
    </lineage>
</organism>
<dbReference type="AlphaFoldDB" id="A0A4U8UYH3"/>